<reference evidence="11 12" key="1">
    <citation type="journal article" date="2019" name="Emerg. Microbes Infect.">
        <title>Comprehensive subspecies identification of 175 nontuberculous mycobacteria species based on 7547 genomic profiles.</title>
        <authorList>
            <person name="Matsumoto Y."/>
            <person name="Kinjo T."/>
            <person name="Motooka D."/>
            <person name="Nabeya D."/>
            <person name="Jung N."/>
            <person name="Uechi K."/>
            <person name="Horii T."/>
            <person name="Iida T."/>
            <person name="Fujita J."/>
            <person name="Nakamura S."/>
        </authorList>
    </citation>
    <scope>NUCLEOTIDE SEQUENCE [LARGE SCALE GENOMIC DNA]</scope>
    <source>
        <strain evidence="11 12">JCM 12404</strain>
    </source>
</reference>
<organism evidence="11 12">
    <name type="scientific">Mycobacterium cookii</name>
    <dbReference type="NCBI Taxonomy" id="1775"/>
    <lineage>
        <taxon>Bacteria</taxon>
        <taxon>Bacillati</taxon>
        <taxon>Actinomycetota</taxon>
        <taxon>Actinomycetes</taxon>
        <taxon>Mycobacteriales</taxon>
        <taxon>Mycobacteriaceae</taxon>
        <taxon>Mycobacterium</taxon>
    </lineage>
</organism>
<feature type="compositionally biased region" description="Pro residues" evidence="9">
    <location>
        <begin position="71"/>
        <end position="83"/>
    </location>
</feature>
<sequence>MARRASTLTVALSALCLAGGVAHAAPAPTYHWCPGQQWDPGWSPVLDWDWNQCHDWQRAGGPAPFSAGPWGLPPPWAPPAPAPPSWAPGANVMWNQTARAWGFWNNGIWMTI</sequence>
<comment type="subunit">
    <text evidence="7">Forms a homomer composed of subunits assembled in a large structure.</text>
</comment>
<dbReference type="RefSeq" id="WP_163776218.1">
    <property type="nucleotide sequence ID" value="NZ_AP022569.1"/>
</dbReference>
<dbReference type="Proteomes" id="UP000465866">
    <property type="component" value="Chromosome"/>
</dbReference>
<proteinExistence type="inferred from homology"/>
<keyword evidence="4" id="KW-0130">Cell adhesion</keyword>
<comment type="subcellular location">
    <subcellularLocation>
        <location evidence="1">Fimbrium</location>
    </subcellularLocation>
</comment>
<name>A0A7I7KWQ6_9MYCO</name>
<evidence type="ECO:0000256" key="1">
    <source>
        <dbReference type="ARBA" id="ARBA00004561"/>
    </source>
</evidence>
<keyword evidence="12" id="KW-1185">Reference proteome</keyword>
<evidence type="ECO:0000256" key="7">
    <source>
        <dbReference type="ARBA" id="ARBA00093787"/>
    </source>
</evidence>
<evidence type="ECO:0000313" key="12">
    <source>
        <dbReference type="Proteomes" id="UP000465866"/>
    </source>
</evidence>
<keyword evidence="3 10" id="KW-0732">Signal</keyword>
<accession>A0A7I7KWQ6</accession>
<evidence type="ECO:0000256" key="9">
    <source>
        <dbReference type="SAM" id="MobiDB-lite"/>
    </source>
</evidence>
<comment type="similarity">
    <text evidence="6">Belongs to the mycobacterial pilin family.</text>
</comment>
<dbReference type="KEGG" id="mcoo:MCOO_20160"/>
<evidence type="ECO:0000256" key="10">
    <source>
        <dbReference type="SAM" id="SignalP"/>
    </source>
</evidence>
<dbReference type="AlphaFoldDB" id="A0A7I7KWQ6"/>
<evidence type="ECO:0000256" key="6">
    <source>
        <dbReference type="ARBA" id="ARBA00093784"/>
    </source>
</evidence>
<feature type="chain" id="PRO_5029694498" description="Pilin" evidence="10">
    <location>
        <begin position="25"/>
        <end position="112"/>
    </location>
</feature>
<evidence type="ECO:0000313" key="11">
    <source>
        <dbReference type="EMBL" id="BBX46001.1"/>
    </source>
</evidence>
<feature type="region of interest" description="Disordered" evidence="9">
    <location>
        <begin position="64"/>
        <end position="83"/>
    </location>
</feature>
<protein>
    <recommendedName>
        <fullName evidence="2">Pilin</fullName>
    </recommendedName>
    <alternativeName>
        <fullName evidence="8">Pili structural subunit</fullName>
    </alternativeName>
</protein>
<evidence type="ECO:0000256" key="3">
    <source>
        <dbReference type="ARBA" id="ARBA00022729"/>
    </source>
</evidence>
<dbReference type="InterPro" id="IPR058759">
    <property type="entry name" value="Pilin_mycobact"/>
</dbReference>
<evidence type="ECO:0000256" key="4">
    <source>
        <dbReference type="ARBA" id="ARBA00022889"/>
    </source>
</evidence>
<evidence type="ECO:0000256" key="5">
    <source>
        <dbReference type="ARBA" id="ARBA00023263"/>
    </source>
</evidence>
<evidence type="ECO:0000256" key="8">
    <source>
        <dbReference type="ARBA" id="ARBA00093801"/>
    </source>
</evidence>
<feature type="signal peptide" evidence="10">
    <location>
        <begin position="1"/>
        <end position="24"/>
    </location>
</feature>
<gene>
    <name evidence="11" type="ORF">MCOO_20160</name>
</gene>
<keyword evidence="5" id="KW-0281">Fimbrium</keyword>
<dbReference type="Pfam" id="PF26380">
    <property type="entry name" value="Pilin_Mycobact"/>
    <property type="match status" value="1"/>
</dbReference>
<evidence type="ECO:0000256" key="2">
    <source>
        <dbReference type="ARBA" id="ARBA00018586"/>
    </source>
</evidence>
<dbReference type="EMBL" id="AP022569">
    <property type="protein sequence ID" value="BBX46001.1"/>
    <property type="molecule type" value="Genomic_DNA"/>
</dbReference>